<dbReference type="OrthoDB" id="5875790at2759"/>
<evidence type="ECO:0000313" key="2">
    <source>
        <dbReference type="Proteomes" id="UP000075714"/>
    </source>
</evidence>
<evidence type="ECO:0000313" key="1">
    <source>
        <dbReference type="EMBL" id="KXZ51467.1"/>
    </source>
</evidence>
<dbReference type="Proteomes" id="UP000075714">
    <property type="component" value="Unassembled WGS sequence"/>
</dbReference>
<reference evidence="2" key="1">
    <citation type="journal article" date="2016" name="Nat. Commun.">
        <title>The Gonium pectorale genome demonstrates co-option of cell cycle regulation during the evolution of multicellularity.</title>
        <authorList>
            <person name="Hanschen E.R."/>
            <person name="Marriage T.N."/>
            <person name="Ferris P.J."/>
            <person name="Hamaji T."/>
            <person name="Toyoda A."/>
            <person name="Fujiyama A."/>
            <person name="Neme R."/>
            <person name="Noguchi H."/>
            <person name="Minakuchi Y."/>
            <person name="Suzuki M."/>
            <person name="Kawai-Toyooka H."/>
            <person name="Smith D.R."/>
            <person name="Sparks H."/>
            <person name="Anderson J."/>
            <person name="Bakaric R."/>
            <person name="Luria V."/>
            <person name="Karger A."/>
            <person name="Kirschner M.W."/>
            <person name="Durand P.M."/>
            <person name="Michod R.E."/>
            <person name="Nozaki H."/>
            <person name="Olson B.J."/>
        </authorList>
    </citation>
    <scope>NUCLEOTIDE SEQUENCE [LARGE SCALE GENOMIC DNA]</scope>
    <source>
        <strain evidence="2">NIES-2863</strain>
    </source>
</reference>
<organism evidence="1 2">
    <name type="scientific">Gonium pectorale</name>
    <name type="common">Green alga</name>
    <dbReference type="NCBI Taxonomy" id="33097"/>
    <lineage>
        <taxon>Eukaryota</taxon>
        <taxon>Viridiplantae</taxon>
        <taxon>Chlorophyta</taxon>
        <taxon>core chlorophytes</taxon>
        <taxon>Chlorophyceae</taxon>
        <taxon>CS clade</taxon>
        <taxon>Chlamydomonadales</taxon>
        <taxon>Volvocaceae</taxon>
        <taxon>Gonium</taxon>
    </lineage>
</organism>
<keyword evidence="2" id="KW-1185">Reference proteome</keyword>
<gene>
    <name evidence="1" type="ORF">GPECTOR_12g430</name>
</gene>
<dbReference type="AlphaFoldDB" id="A0A150GNS4"/>
<accession>A0A150GNS4</accession>
<name>A0A150GNS4_GONPE</name>
<dbReference type="EMBL" id="LSYV01000013">
    <property type="protein sequence ID" value="KXZ51467.1"/>
    <property type="molecule type" value="Genomic_DNA"/>
</dbReference>
<comment type="caution">
    <text evidence="1">The sequence shown here is derived from an EMBL/GenBank/DDBJ whole genome shotgun (WGS) entry which is preliminary data.</text>
</comment>
<proteinExistence type="predicted"/>
<sequence>MRPVEGTYWSEMGFFRVERGANAMQIENGDCWLTCIVKTMTCIENSFAISLEMTRGNA</sequence>
<protein>
    <submittedName>
        <fullName evidence="1">Uncharacterized protein</fullName>
    </submittedName>
</protein>